<evidence type="ECO:0000313" key="3">
    <source>
        <dbReference type="EMBL" id="KAK6213364.1"/>
    </source>
</evidence>
<dbReference type="Proteomes" id="UP001327957">
    <property type="component" value="Unassembled WGS sequence"/>
</dbReference>
<comment type="caution">
    <text evidence="3">The sequence shown here is derived from an EMBL/GenBank/DDBJ whole genome shotgun (WGS) entry which is preliminary data.</text>
</comment>
<evidence type="ECO:0000313" key="4">
    <source>
        <dbReference type="Proteomes" id="UP001327957"/>
    </source>
</evidence>
<dbReference type="Pfam" id="PF25000">
    <property type="entry name" value="DUF7779"/>
    <property type="match status" value="1"/>
</dbReference>
<keyword evidence="4" id="KW-1185">Reference proteome</keyword>
<dbReference type="InterPro" id="IPR011990">
    <property type="entry name" value="TPR-like_helical_dom_sf"/>
</dbReference>
<organism evidence="3 4">
    <name type="scientific">Colletotrichum tabaci</name>
    <dbReference type="NCBI Taxonomy" id="1209068"/>
    <lineage>
        <taxon>Eukaryota</taxon>
        <taxon>Fungi</taxon>
        <taxon>Dikarya</taxon>
        <taxon>Ascomycota</taxon>
        <taxon>Pezizomycotina</taxon>
        <taxon>Sordariomycetes</taxon>
        <taxon>Hypocreomycetidae</taxon>
        <taxon>Glomerellales</taxon>
        <taxon>Glomerellaceae</taxon>
        <taxon>Colletotrichum</taxon>
        <taxon>Colletotrichum destructivum species complex</taxon>
    </lineage>
</organism>
<dbReference type="InterPro" id="IPR027417">
    <property type="entry name" value="P-loop_NTPase"/>
</dbReference>
<dbReference type="Gene3D" id="1.25.40.10">
    <property type="entry name" value="Tetratricopeptide repeat domain"/>
    <property type="match status" value="1"/>
</dbReference>
<gene>
    <name evidence="3" type="ORF">QIS74_09366</name>
</gene>
<dbReference type="GO" id="GO:0043531">
    <property type="term" value="F:ADP binding"/>
    <property type="evidence" value="ECO:0007669"/>
    <property type="project" value="InterPro"/>
</dbReference>
<accession>A0AAV9T445</accession>
<dbReference type="PANTHER" id="PTHR35205">
    <property type="entry name" value="NB-ARC AND TPR DOMAIN PROTEIN"/>
    <property type="match status" value="1"/>
</dbReference>
<reference evidence="3 4" key="1">
    <citation type="submission" date="2023-04" db="EMBL/GenBank/DDBJ databases">
        <title>Colletotrichum tabacum stain YC1 causing leaf anthracnose on Nicotiana tabacum(L.) cv.</title>
        <authorList>
            <person name="Ji Z."/>
            <person name="Wang M."/>
            <person name="Zhang J."/>
            <person name="Wang N."/>
            <person name="Zhou Z."/>
        </authorList>
    </citation>
    <scope>NUCLEOTIDE SEQUENCE [LARGE SCALE GENOMIC DNA]</scope>
    <source>
        <strain evidence="3 4">YC1</strain>
    </source>
</reference>
<dbReference type="PANTHER" id="PTHR35205:SF1">
    <property type="entry name" value="ZU5 DOMAIN-CONTAINING PROTEIN"/>
    <property type="match status" value="1"/>
</dbReference>
<dbReference type="PRINTS" id="PR00364">
    <property type="entry name" value="DISEASERSIST"/>
</dbReference>
<evidence type="ECO:0000259" key="1">
    <source>
        <dbReference type="Pfam" id="PF00931"/>
    </source>
</evidence>
<feature type="domain" description="NB-ARC" evidence="1">
    <location>
        <begin position="273"/>
        <end position="412"/>
    </location>
</feature>
<evidence type="ECO:0000259" key="2">
    <source>
        <dbReference type="Pfam" id="PF25000"/>
    </source>
</evidence>
<protein>
    <submittedName>
        <fullName evidence="3">Pfs domain-containing protein</fullName>
    </submittedName>
</protein>
<dbReference type="SUPFAM" id="SSF52540">
    <property type="entry name" value="P-loop containing nucleoside triphosphate hydrolases"/>
    <property type="match status" value="1"/>
</dbReference>
<dbReference type="Pfam" id="PF00931">
    <property type="entry name" value="NB-ARC"/>
    <property type="match status" value="1"/>
</dbReference>
<dbReference type="SUPFAM" id="SSF48452">
    <property type="entry name" value="TPR-like"/>
    <property type="match status" value="1"/>
</dbReference>
<dbReference type="InterPro" id="IPR002182">
    <property type="entry name" value="NB-ARC"/>
</dbReference>
<proteinExistence type="predicted"/>
<dbReference type="AlphaFoldDB" id="A0AAV9T445"/>
<dbReference type="EMBL" id="JASAOK010000044">
    <property type="protein sequence ID" value="KAK6213364.1"/>
    <property type="molecule type" value="Genomic_DNA"/>
</dbReference>
<dbReference type="Gene3D" id="3.40.50.300">
    <property type="entry name" value="P-loop containing nucleotide triphosphate hydrolases"/>
    <property type="match status" value="1"/>
</dbReference>
<name>A0AAV9T445_9PEZI</name>
<sequence length="874" mass="99071">MRLQDPLAVNADQMAAYDEIYTQSWHDALKECEKTLERHDHERALGVKSIQDFRNELGSLSIEYQDEQSQKAFRLIHPTLDHYETFAKNFVSMMSHPVDTSMMWGLLFLVFKLALRTSDLASPTTVNPLTRIIRWLEKIGHKLEVSNDCRDRITDFSKVKGHTVEVNREIVILWLNIIMTFRNEEYGNDISLNESAWNSLTSIYNKAYENIEEAIKRIERVAELAALQARNMQQMQIMQRLLSLEEPKQDGATLPCNTLPVAKNGRFFGRQEIMGQLDEHLQPADTSSSLSSIALYGLGGIGKTQIALAYAYHKLDDLDAVFWIPAQDRFSIQQGFSRVAVDALKLPNAHPQAYQENMLLVLNWMHSTTAKWLLIFDNVDTHDALDDCWPASRHGAVLVTTRDVLIATLPIDQGVEVNEFDVDGGARFLLSMTPTRKRVEGEFDAAKQVTTLLGGLPLALNQMAALINAWHCSIGDFQARYLKHDLHLHKQKKSGWKYLGYQHSLDTVFEMSFENLGVEARSCLGVLSFLSADSVPLEVFRPARPGGLPSSLSFCEDELILEGVLEELTHHALVRRNLEEATFRIHRLVQSEYRARMEDRQKQFEASTKLLLEKFPGERENKYDDDEWILYEKYIPQVLALAKNYNDSQTRPDPLKGSMDFVNLLVNAANGIHDNDTTNSVVGLLDTADFAYRKCSGEDQDRLTSEREMAEGLETRLEILPSDDLLLALSYSWLGMAVGAQERYEDGLSLLLKAGKVLEGPSGKIPTRKMVWSFNTSRNYYCMGRFDEAESLLRQALAAAEKLGGWYQLVYAHLTFVSLRTRMGQLDDANQHVEIAKKILETSGAAARFSWLSSYCAYRAGDVAIKQGRTKDAM</sequence>
<dbReference type="InterPro" id="IPR056681">
    <property type="entry name" value="DUF7779"/>
</dbReference>
<feature type="domain" description="DUF7779" evidence="2">
    <location>
        <begin position="511"/>
        <end position="601"/>
    </location>
</feature>